<dbReference type="Proteomes" id="UP000321578">
    <property type="component" value="Unassembled WGS sequence"/>
</dbReference>
<dbReference type="EMBL" id="VORO01000010">
    <property type="protein sequence ID" value="TXD88978.1"/>
    <property type="molecule type" value="Genomic_DNA"/>
</dbReference>
<dbReference type="AlphaFoldDB" id="A0A5C6ZH26"/>
<keyword evidence="3" id="KW-1185">Reference proteome</keyword>
<dbReference type="Pfam" id="PF16242">
    <property type="entry name" value="Pyrid_ox_like"/>
    <property type="match status" value="1"/>
</dbReference>
<organism evidence="2 3">
    <name type="scientific">Subsaximicrobium wynnwilliamsii</name>
    <dbReference type="NCBI Taxonomy" id="291179"/>
    <lineage>
        <taxon>Bacteria</taxon>
        <taxon>Pseudomonadati</taxon>
        <taxon>Bacteroidota</taxon>
        <taxon>Flavobacteriia</taxon>
        <taxon>Flavobacteriales</taxon>
        <taxon>Flavobacteriaceae</taxon>
        <taxon>Subsaximicrobium</taxon>
    </lineage>
</organism>
<dbReference type="InterPro" id="IPR012349">
    <property type="entry name" value="Split_barrel_FMN-bd"/>
</dbReference>
<accession>A0A5C6ZH26</accession>
<comment type="caution">
    <text evidence="2">The sequence shown here is derived from an EMBL/GenBank/DDBJ whole genome shotgun (WGS) entry which is preliminary data.</text>
</comment>
<name>A0A5C6ZH26_9FLAO</name>
<dbReference type="Gene3D" id="2.30.110.10">
    <property type="entry name" value="Electron Transport, Fmn-binding Protein, Chain A"/>
    <property type="match status" value="1"/>
</dbReference>
<evidence type="ECO:0000313" key="2">
    <source>
        <dbReference type="EMBL" id="TXD88978.1"/>
    </source>
</evidence>
<evidence type="ECO:0000313" key="3">
    <source>
        <dbReference type="Proteomes" id="UP000321578"/>
    </source>
</evidence>
<dbReference type="RefSeq" id="WP_147086602.1">
    <property type="nucleotide sequence ID" value="NZ_VORM01000005.1"/>
</dbReference>
<reference evidence="2 3" key="1">
    <citation type="submission" date="2019-08" db="EMBL/GenBank/DDBJ databases">
        <title>Genomes of Subsaximicrobium wynnwilliamsii strains.</title>
        <authorList>
            <person name="Bowman J.P."/>
        </authorList>
    </citation>
    <scope>NUCLEOTIDE SEQUENCE [LARGE SCALE GENOMIC DNA]</scope>
    <source>
        <strain evidence="2 3">2-80-2</strain>
    </source>
</reference>
<sequence length="166" mass="18697">MSKTNLYNQEAIDKIKDMAESIDFCMFATRLGQKPFHVIPMSTKKVDLNGHVWFLSGKDSDHNKNIHKDNSVEVMYSKPGDMSFMTIHGTASINTEKSILKELYGSSDDNWFDGLDDPSLTAIQVKPLEAHYWEPKHNKLVTLFKMSVGAFSGEQPDSSEHGDIKA</sequence>
<protein>
    <submittedName>
        <fullName evidence="2">General stress protein</fullName>
    </submittedName>
</protein>
<dbReference type="SUPFAM" id="SSF50475">
    <property type="entry name" value="FMN-binding split barrel"/>
    <property type="match status" value="1"/>
</dbReference>
<dbReference type="InterPro" id="IPR038725">
    <property type="entry name" value="YdaG_split_barrel_FMN-bd"/>
</dbReference>
<dbReference type="PANTHER" id="PTHR34818">
    <property type="entry name" value="PROTEIN BLI-3"/>
    <property type="match status" value="1"/>
</dbReference>
<feature type="domain" description="General stress protein FMN-binding split barrel" evidence="1">
    <location>
        <begin position="10"/>
        <end position="157"/>
    </location>
</feature>
<dbReference type="OrthoDB" id="1432662at2"/>
<dbReference type="InterPro" id="IPR052917">
    <property type="entry name" value="Stress-Dev_Protein"/>
</dbReference>
<evidence type="ECO:0000259" key="1">
    <source>
        <dbReference type="Pfam" id="PF16242"/>
    </source>
</evidence>
<proteinExistence type="predicted"/>
<gene>
    <name evidence="2" type="ORF">ESY86_10835</name>
</gene>
<dbReference type="PANTHER" id="PTHR34818:SF1">
    <property type="entry name" value="PROTEIN BLI-3"/>
    <property type="match status" value="1"/>
</dbReference>